<organism evidence="2 3">
    <name type="scientific">Pristionchus pacificus</name>
    <name type="common">Parasitic nematode worm</name>
    <dbReference type="NCBI Taxonomy" id="54126"/>
    <lineage>
        <taxon>Eukaryota</taxon>
        <taxon>Metazoa</taxon>
        <taxon>Ecdysozoa</taxon>
        <taxon>Nematoda</taxon>
        <taxon>Chromadorea</taxon>
        <taxon>Rhabditida</taxon>
        <taxon>Rhabditina</taxon>
        <taxon>Diplogasteromorpha</taxon>
        <taxon>Diplogasteroidea</taxon>
        <taxon>Neodiplogasteridae</taxon>
        <taxon>Pristionchus</taxon>
    </lineage>
</organism>
<dbReference type="Proteomes" id="UP000005239">
    <property type="component" value="Unassembled WGS sequence"/>
</dbReference>
<dbReference type="GO" id="GO:0003824">
    <property type="term" value="F:catalytic activity"/>
    <property type="evidence" value="ECO:0007669"/>
    <property type="project" value="InterPro"/>
</dbReference>
<accession>A0A2A6C0B3</accession>
<dbReference type="Pfam" id="PF03372">
    <property type="entry name" value="Exo_endo_phos"/>
    <property type="match status" value="1"/>
</dbReference>
<proteinExistence type="predicted"/>
<dbReference type="InterPro" id="IPR005135">
    <property type="entry name" value="Endo/exonuclease/phosphatase"/>
</dbReference>
<dbReference type="PANTHER" id="PTHR47510:SF3">
    <property type="entry name" value="ENDO_EXONUCLEASE_PHOSPHATASE DOMAIN-CONTAINING PROTEIN"/>
    <property type="match status" value="1"/>
</dbReference>
<feature type="domain" description="Endonuclease/exonuclease/phosphatase" evidence="1">
    <location>
        <begin position="270"/>
        <end position="458"/>
    </location>
</feature>
<sequence>MASLKRPPHLSPSSFRDETESAAIPDPTNILRGIAKYLDALSPEDKSSPLALLLGTCAMQINDLMARSTMSIEDAIEREKRDRSVVVMGLTESVAVKPSERVADDMAKVVSMLDLAEVEHSPATVFRMGVKTDTRPRLLKVVFHTRTAQSMFLAKSRALSTQFPSVSIRPSLTKAEREAAYQLRQKKRALKSEGKDVLIYAGSIIERGQLEAMKKQLRSSRSQSRSRRPRTPAPSIFNIASLLAPQTTTTPNATTALPELATHSLSCQYYNIRSIVNKLDSFRTFLMSSQPDIVFLTETWLSAKIPSSLIIGSLPYTVIRFDRSSRGGGVCILLRDYLSYSTVSLPSSDHEITCIDLFHSYAYIRLCLVYRPPSYSLPKTESLISCLSDIHASSPHPIIITGDFNSDSLCTLPNSIDRVFRDFILSADLSHLNVTPTRGSKCIDWVLGNDPSLIPCISIIPPFPSCDHSGLSFSINSPQSPSLPSKIRDFSRADFSALSSHLHSIDWFSLFRDCPDIESVYTNFTSTIHSAIDTFVPYRTPRPPTLSYPPHIIRLILHRDALFAKIHFPNVRSFFDQCSKKLLFEIGKWTRYSTRKKLSRVKDLYRHVSSLTKPKLSIPELLSPMNVPVYDSLSKANLLATEFASHFTLDDGCLPPLSSSPIPPSLALFTFFPHE</sequence>
<dbReference type="PANTHER" id="PTHR47510">
    <property type="entry name" value="REVERSE TRANSCRIPTASE DOMAIN-CONTAINING PROTEIN"/>
    <property type="match status" value="1"/>
</dbReference>
<dbReference type="EnsemblMetazoa" id="PPA42026.1">
    <property type="protein sequence ID" value="PPA42026.1"/>
    <property type="gene ID" value="WBGene00280395"/>
</dbReference>
<evidence type="ECO:0000313" key="2">
    <source>
        <dbReference type="EnsemblMetazoa" id="PPA42026.1"/>
    </source>
</evidence>
<dbReference type="InterPro" id="IPR036691">
    <property type="entry name" value="Endo/exonu/phosph_ase_sf"/>
</dbReference>
<dbReference type="SUPFAM" id="SSF56219">
    <property type="entry name" value="DNase I-like"/>
    <property type="match status" value="1"/>
</dbReference>
<dbReference type="AlphaFoldDB" id="A0A2A6C0B3"/>
<reference evidence="3" key="1">
    <citation type="journal article" date="2008" name="Nat. Genet.">
        <title>The Pristionchus pacificus genome provides a unique perspective on nematode lifestyle and parasitism.</title>
        <authorList>
            <person name="Dieterich C."/>
            <person name="Clifton S.W."/>
            <person name="Schuster L.N."/>
            <person name="Chinwalla A."/>
            <person name="Delehaunty K."/>
            <person name="Dinkelacker I."/>
            <person name="Fulton L."/>
            <person name="Fulton R."/>
            <person name="Godfrey J."/>
            <person name="Minx P."/>
            <person name="Mitreva M."/>
            <person name="Roeseler W."/>
            <person name="Tian H."/>
            <person name="Witte H."/>
            <person name="Yang S.P."/>
            <person name="Wilson R.K."/>
            <person name="Sommer R.J."/>
        </authorList>
    </citation>
    <scope>NUCLEOTIDE SEQUENCE [LARGE SCALE GENOMIC DNA]</scope>
    <source>
        <strain evidence="3">PS312</strain>
    </source>
</reference>
<keyword evidence="3" id="KW-1185">Reference proteome</keyword>
<reference evidence="2" key="2">
    <citation type="submission" date="2022-06" db="UniProtKB">
        <authorList>
            <consortium name="EnsemblMetazoa"/>
        </authorList>
    </citation>
    <scope>IDENTIFICATION</scope>
    <source>
        <strain evidence="2">PS312</strain>
    </source>
</reference>
<gene>
    <name evidence="2" type="primary">WBGene00280395</name>
</gene>
<dbReference type="OrthoDB" id="10027367at2759"/>
<evidence type="ECO:0000259" key="1">
    <source>
        <dbReference type="Pfam" id="PF03372"/>
    </source>
</evidence>
<dbReference type="Gene3D" id="3.60.10.10">
    <property type="entry name" value="Endonuclease/exonuclease/phosphatase"/>
    <property type="match status" value="1"/>
</dbReference>
<evidence type="ECO:0000313" key="3">
    <source>
        <dbReference type="Proteomes" id="UP000005239"/>
    </source>
</evidence>
<protein>
    <recommendedName>
        <fullName evidence="1">Endonuclease/exonuclease/phosphatase domain-containing protein</fullName>
    </recommendedName>
</protein>
<name>A0A2A6C0B3_PRIPA</name>
<accession>A0A8R1UYJ8</accession>